<evidence type="ECO:0000259" key="4">
    <source>
        <dbReference type="Pfam" id="PF10672"/>
    </source>
</evidence>
<accession>A0A1I5S2X3</accession>
<dbReference type="InterPro" id="IPR015947">
    <property type="entry name" value="PUA-like_sf"/>
</dbReference>
<feature type="domain" description="S-adenosylmethionine-dependent methyltransferase" evidence="4">
    <location>
        <begin position="166"/>
        <end position="378"/>
    </location>
</feature>
<dbReference type="GO" id="GO:0003723">
    <property type="term" value="F:RNA binding"/>
    <property type="evidence" value="ECO:0007669"/>
    <property type="project" value="InterPro"/>
</dbReference>
<organism evidence="7 8">
    <name type="scientific">Halolactibacillus halophilus</name>
    <dbReference type="NCBI Taxonomy" id="306540"/>
    <lineage>
        <taxon>Bacteria</taxon>
        <taxon>Bacillati</taxon>
        <taxon>Bacillota</taxon>
        <taxon>Bacilli</taxon>
        <taxon>Bacillales</taxon>
        <taxon>Bacillaceae</taxon>
        <taxon>Halolactibacillus</taxon>
    </lineage>
</organism>
<dbReference type="Pfam" id="PF10672">
    <property type="entry name" value="Methyltrans_SAM"/>
    <property type="match status" value="1"/>
</dbReference>
<dbReference type="Gene3D" id="3.30.750.80">
    <property type="entry name" value="RNA methyltransferase domain (HRMD) like"/>
    <property type="match status" value="1"/>
</dbReference>
<keyword evidence="9" id="KW-1185">Reference proteome</keyword>
<protein>
    <submittedName>
        <fullName evidence="6 7">Methyltransferase</fullName>
    </submittedName>
</protein>
<dbReference type="EMBL" id="BJWI01000038">
    <property type="protein sequence ID" value="GEM02462.1"/>
    <property type="molecule type" value="Genomic_DNA"/>
</dbReference>
<dbReference type="InterPro" id="IPR029063">
    <property type="entry name" value="SAM-dependent_MTases_sf"/>
</dbReference>
<dbReference type="SUPFAM" id="SSF88697">
    <property type="entry name" value="PUA domain-like"/>
    <property type="match status" value="1"/>
</dbReference>
<keyword evidence="1 7" id="KW-0489">Methyltransferase</keyword>
<dbReference type="SUPFAM" id="SSF53335">
    <property type="entry name" value="S-adenosyl-L-methionine-dependent methyltransferases"/>
    <property type="match status" value="1"/>
</dbReference>
<dbReference type="InterPro" id="IPR041532">
    <property type="entry name" value="RlmI-like_PUA"/>
</dbReference>
<keyword evidence="2 7" id="KW-0808">Transferase</keyword>
<dbReference type="RefSeq" id="WP_089833363.1">
    <property type="nucleotide sequence ID" value="NZ_BJWI01000038.1"/>
</dbReference>
<proteinExistence type="predicted"/>
<evidence type="ECO:0000259" key="5">
    <source>
        <dbReference type="Pfam" id="PF17785"/>
    </source>
</evidence>
<dbReference type="PANTHER" id="PTHR43042">
    <property type="entry name" value="SAM-DEPENDENT METHYLTRANSFERASE"/>
    <property type="match status" value="1"/>
</dbReference>
<dbReference type="InterPro" id="IPR036974">
    <property type="entry name" value="PUA_sf"/>
</dbReference>
<dbReference type="OrthoDB" id="9805492at2"/>
<name>A0A1I5S2X3_9BACI</name>
<evidence type="ECO:0000256" key="3">
    <source>
        <dbReference type="ARBA" id="ARBA00022691"/>
    </source>
</evidence>
<evidence type="ECO:0000313" key="7">
    <source>
        <dbReference type="EMBL" id="SFP65050.1"/>
    </source>
</evidence>
<dbReference type="GO" id="GO:0008168">
    <property type="term" value="F:methyltransferase activity"/>
    <property type="evidence" value="ECO:0007669"/>
    <property type="project" value="UniProtKB-KW"/>
</dbReference>
<dbReference type="Proteomes" id="UP000321547">
    <property type="component" value="Unassembled WGS sequence"/>
</dbReference>
<evidence type="ECO:0000256" key="1">
    <source>
        <dbReference type="ARBA" id="ARBA00022603"/>
    </source>
</evidence>
<dbReference type="PANTHER" id="PTHR43042:SF3">
    <property type="entry name" value="RIBOSOMAL RNA LARGE SUBUNIT METHYLTRANSFERASE YWBD-RELATED"/>
    <property type="match status" value="1"/>
</dbReference>
<dbReference type="Proteomes" id="UP000242243">
    <property type="component" value="Unassembled WGS sequence"/>
</dbReference>
<evidence type="ECO:0000313" key="9">
    <source>
        <dbReference type="Proteomes" id="UP000321547"/>
    </source>
</evidence>
<dbReference type="CDD" id="cd02440">
    <property type="entry name" value="AdoMet_MTases"/>
    <property type="match status" value="1"/>
</dbReference>
<dbReference type="Pfam" id="PF17785">
    <property type="entry name" value="PUA_3"/>
    <property type="match status" value="1"/>
</dbReference>
<dbReference type="AlphaFoldDB" id="A0A1I5S2X3"/>
<dbReference type="CDD" id="cd11572">
    <property type="entry name" value="RlmI_M_like"/>
    <property type="match status" value="1"/>
</dbReference>
<feature type="domain" description="RlmI-like PUA" evidence="5">
    <location>
        <begin position="36"/>
        <end position="69"/>
    </location>
</feature>
<reference evidence="6 9" key="2">
    <citation type="submission" date="2019-07" db="EMBL/GenBank/DDBJ databases">
        <title>Whole genome shotgun sequence of Halolactibacillus halophilus NBRC 100868.</title>
        <authorList>
            <person name="Hosoyama A."/>
            <person name="Uohara A."/>
            <person name="Ohji S."/>
            <person name="Ichikawa N."/>
        </authorList>
    </citation>
    <scope>NUCLEOTIDE SEQUENCE [LARGE SCALE GENOMIC DNA]</scope>
    <source>
        <strain evidence="6 9">NBRC 100868</strain>
    </source>
</reference>
<dbReference type="STRING" id="306540.SAMN05421839_13817"/>
<gene>
    <name evidence="6" type="ORF">HHA03_19940</name>
    <name evidence="7" type="ORF">SAMN05421839_13817</name>
</gene>
<keyword evidence="3" id="KW-0949">S-adenosyl-L-methionine</keyword>
<dbReference type="Gene3D" id="2.30.130.10">
    <property type="entry name" value="PUA domain"/>
    <property type="match status" value="1"/>
</dbReference>
<dbReference type="GO" id="GO:0032259">
    <property type="term" value="P:methylation"/>
    <property type="evidence" value="ECO:0007669"/>
    <property type="project" value="UniProtKB-KW"/>
</dbReference>
<sequence>MTETVAIQIDHRFVKPYYEGYQHIPESLSPALRNLKTEGVYIDLMTPEGVFIARGYHGHQNKGYGWVFTQDASVYLTIEFLRQLFSDAIGKRQKLFQDEETTAFRLFNGEGDRLGGVTVDLYNDCALVQWYSLGIYEHRELILDALEAVYPVKAIYQKKRFCEGGKYMDADDFVRGERIEFPILVKENGVVFNIDLNDGPMTGVFLDQREVREQIREQYSKGKTMLNAFSYTGAFSVYAALGGADKTTSVDLAKRSLPMTIAQFSANGIDFEAQEIRVMDVFNYFDYALKHALTYDLVVLDPPSFARSKKRVFSVQKDYVKLLEQALQLTNDNGVIVASTNYSGFDMKKFKQFIKRAFHNQHATYKILETYTQPEDFPYDANFKESQYLKVVFIKKLS</sequence>
<reference evidence="7 8" key="1">
    <citation type="submission" date="2016-10" db="EMBL/GenBank/DDBJ databases">
        <authorList>
            <person name="de Groot N.N."/>
        </authorList>
    </citation>
    <scope>NUCLEOTIDE SEQUENCE [LARGE SCALE GENOMIC DNA]</scope>
    <source>
        <strain evidence="7 8">DSM 17073</strain>
    </source>
</reference>
<dbReference type="InterPro" id="IPR019614">
    <property type="entry name" value="SAM-dep_methyl-trfase"/>
</dbReference>
<dbReference type="Gene3D" id="3.40.50.150">
    <property type="entry name" value="Vaccinia Virus protein VP39"/>
    <property type="match status" value="1"/>
</dbReference>
<evidence type="ECO:0000313" key="6">
    <source>
        <dbReference type="EMBL" id="GEM02462.1"/>
    </source>
</evidence>
<dbReference type="EMBL" id="FOXC01000038">
    <property type="protein sequence ID" value="SFP65050.1"/>
    <property type="molecule type" value="Genomic_DNA"/>
</dbReference>
<evidence type="ECO:0000256" key="2">
    <source>
        <dbReference type="ARBA" id="ARBA00022679"/>
    </source>
</evidence>
<evidence type="ECO:0000313" key="8">
    <source>
        <dbReference type="Proteomes" id="UP000242243"/>
    </source>
</evidence>